<organism evidence="4 7">
    <name type="scientific">Myxococcus fulvus</name>
    <dbReference type="NCBI Taxonomy" id="33"/>
    <lineage>
        <taxon>Bacteria</taxon>
        <taxon>Pseudomonadati</taxon>
        <taxon>Myxococcota</taxon>
        <taxon>Myxococcia</taxon>
        <taxon>Myxococcales</taxon>
        <taxon>Cystobacterineae</taxon>
        <taxon>Myxococcaceae</taxon>
        <taxon>Myxococcus</taxon>
    </lineage>
</organism>
<dbReference type="RefSeq" id="WP_074952031.1">
    <property type="nucleotide sequence ID" value="NZ_BJXR01000039.1"/>
</dbReference>
<dbReference type="InterPro" id="IPR047156">
    <property type="entry name" value="Teg/CotR/CapV-like"/>
</dbReference>
<keyword evidence="2" id="KW-0442">Lipid degradation</keyword>
<feature type="active site" description="Proton acceptor" evidence="2">
    <location>
        <position position="197"/>
    </location>
</feature>
<keyword evidence="2" id="KW-0378">Hydrolase</keyword>
<proteinExistence type="predicted"/>
<dbReference type="Pfam" id="PF01734">
    <property type="entry name" value="Patatin"/>
    <property type="match status" value="1"/>
</dbReference>
<sequence length="366" mass="40193">MPHRILSMDGSSISGGEGYVTTGMLGALRQTLDSGGDRRALLNQVDLFVGTSAGSFNAAFFASAADPDSAYDKSLQFWGEAVAMNRKGVSLGRTLLALTGASSFLDSNYMRDFLGGYFGMTTRLGDLKRKVVIPSFQLDGQRKGVRTWKSKIFHNTGPENDPDMNELLIDVLMRSGSPPLSYPIYQGLKERGSGYVDGGLYANNPSLVGLAQAINNSSRKSKHEQVDTLSTEPPSLDSILVLSMGNGIMSSFLSPTFRSGESNWGFARWLLDTRDPMVLVKMLLEAGSDAVNYQCRMILRKKYFRLDPIVDQRISAYDAKAVEAALVQLLSQQSTMDQLQRTRHWLEKSGWLGDSRQDTQPSQVGT</sequence>
<reference evidence="5 6" key="1">
    <citation type="submission" date="2016-10" db="EMBL/GenBank/DDBJ databases">
        <authorList>
            <person name="Varghese N."/>
            <person name="Submissions S."/>
        </authorList>
    </citation>
    <scope>NUCLEOTIDE SEQUENCE [LARGE SCALE GENOMIC DNA]</scope>
    <source>
        <strain evidence="5 6">DSM 16525</strain>
    </source>
</reference>
<feature type="domain" description="PNPLA" evidence="3">
    <location>
        <begin position="9"/>
        <end position="210"/>
    </location>
</feature>
<dbReference type="GO" id="GO:0016787">
    <property type="term" value="F:hydrolase activity"/>
    <property type="evidence" value="ECO:0007669"/>
    <property type="project" value="UniProtKB-UniRule"/>
</dbReference>
<dbReference type="InterPro" id="IPR016035">
    <property type="entry name" value="Acyl_Trfase/lysoPLipase"/>
</dbReference>
<dbReference type="PROSITE" id="PS51635">
    <property type="entry name" value="PNPLA"/>
    <property type="match status" value="1"/>
</dbReference>
<dbReference type="EMBL" id="FOIB01000003">
    <property type="protein sequence ID" value="SET79022.1"/>
    <property type="molecule type" value="Genomic_DNA"/>
</dbReference>
<gene>
    <name evidence="4" type="ORF">MFU01_56340</name>
    <name evidence="5" type="ORF">SAMN05443572_103232</name>
</gene>
<evidence type="ECO:0000313" key="4">
    <source>
        <dbReference type="EMBL" id="GEN10597.1"/>
    </source>
</evidence>
<dbReference type="PANTHER" id="PTHR24138:SF10">
    <property type="entry name" value="PHOSPHOLIPASE A2"/>
    <property type="match status" value="1"/>
</dbReference>
<dbReference type="Proteomes" id="UP000183760">
    <property type="component" value="Unassembled WGS sequence"/>
</dbReference>
<feature type="short sequence motif" description="GXSXG" evidence="2">
    <location>
        <begin position="50"/>
        <end position="54"/>
    </location>
</feature>
<comment type="caution">
    <text evidence="2">Lacks conserved residue(s) required for the propagation of feature annotation.</text>
</comment>
<comment type="caution">
    <text evidence="4">The sequence shown here is derived from an EMBL/GenBank/DDBJ whole genome shotgun (WGS) entry which is preliminary data.</text>
</comment>
<evidence type="ECO:0000256" key="1">
    <source>
        <dbReference type="ARBA" id="ARBA00023098"/>
    </source>
</evidence>
<keyword evidence="6" id="KW-1185">Reference proteome</keyword>
<dbReference type="OrthoDB" id="9807112at2"/>
<evidence type="ECO:0000256" key="2">
    <source>
        <dbReference type="PROSITE-ProRule" id="PRU01161"/>
    </source>
</evidence>
<dbReference type="Proteomes" id="UP000321514">
    <property type="component" value="Unassembled WGS sequence"/>
</dbReference>
<feature type="short sequence motif" description="DGA/G" evidence="2">
    <location>
        <begin position="197"/>
        <end position="199"/>
    </location>
</feature>
<feature type="active site" description="Nucleophile" evidence="2">
    <location>
        <position position="52"/>
    </location>
</feature>
<dbReference type="InterPro" id="IPR002641">
    <property type="entry name" value="PNPLA_dom"/>
</dbReference>
<dbReference type="PANTHER" id="PTHR24138">
    <property type="entry name" value="INTRACELLLAR PHOSPHOLIPASE A FAMILY"/>
    <property type="match status" value="1"/>
</dbReference>
<dbReference type="EMBL" id="BJXR01000039">
    <property type="protein sequence ID" value="GEN10597.1"/>
    <property type="molecule type" value="Genomic_DNA"/>
</dbReference>
<evidence type="ECO:0000259" key="3">
    <source>
        <dbReference type="PROSITE" id="PS51635"/>
    </source>
</evidence>
<dbReference type="AlphaFoldDB" id="A0A511T972"/>
<protein>
    <submittedName>
        <fullName evidence="5">Patatin-like phospholipase/acyl hydrolase</fullName>
    </submittedName>
</protein>
<keyword evidence="1 2" id="KW-0443">Lipid metabolism</keyword>
<accession>A0A511T972</accession>
<dbReference type="SUPFAM" id="SSF52151">
    <property type="entry name" value="FabD/lysophospholipase-like"/>
    <property type="match status" value="1"/>
</dbReference>
<evidence type="ECO:0000313" key="6">
    <source>
        <dbReference type="Proteomes" id="UP000183760"/>
    </source>
</evidence>
<reference evidence="4 7" key="2">
    <citation type="submission" date="2019-07" db="EMBL/GenBank/DDBJ databases">
        <title>Whole genome shotgun sequence of Myxococcus fulvus NBRC 100333.</title>
        <authorList>
            <person name="Hosoyama A."/>
            <person name="Uohara A."/>
            <person name="Ohji S."/>
            <person name="Ichikawa N."/>
        </authorList>
    </citation>
    <scope>NUCLEOTIDE SEQUENCE [LARGE SCALE GENOMIC DNA]</scope>
    <source>
        <strain evidence="4 7">NBRC 100333</strain>
    </source>
</reference>
<evidence type="ECO:0000313" key="7">
    <source>
        <dbReference type="Proteomes" id="UP000321514"/>
    </source>
</evidence>
<dbReference type="STRING" id="1334629.MFUL124B02_24065"/>
<dbReference type="Gene3D" id="3.40.1090.10">
    <property type="entry name" value="Cytosolic phospholipase A2 catalytic domain"/>
    <property type="match status" value="1"/>
</dbReference>
<name>A0A511T972_MYXFU</name>
<evidence type="ECO:0000313" key="5">
    <source>
        <dbReference type="EMBL" id="SET79022.1"/>
    </source>
</evidence>
<dbReference type="GO" id="GO:0016042">
    <property type="term" value="P:lipid catabolic process"/>
    <property type="evidence" value="ECO:0007669"/>
    <property type="project" value="UniProtKB-UniRule"/>
</dbReference>